<dbReference type="Pfam" id="PF00392">
    <property type="entry name" value="GntR"/>
    <property type="match status" value="1"/>
</dbReference>
<evidence type="ECO:0000313" key="5">
    <source>
        <dbReference type="EMBL" id="CCO49119.1"/>
    </source>
</evidence>
<evidence type="ECO:0000256" key="3">
    <source>
        <dbReference type="ARBA" id="ARBA00023163"/>
    </source>
</evidence>
<name>A0AAV2VXN1_9VIBR</name>
<feature type="domain" description="HTH gntR-type" evidence="4">
    <location>
        <begin position="15"/>
        <end position="83"/>
    </location>
</feature>
<dbReference type="InterPro" id="IPR036390">
    <property type="entry name" value="WH_DNA-bd_sf"/>
</dbReference>
<dbReference type="Gene3D" id="1.10.10.10">
    <property type="entry name" value="Winged helix-like DNA-binding domain superfamily/Winged helix DNA-binding domain"/>
    <property type="match status" value="1"/>
</dbReference>
<keyword evidence="1" id="KW-0805">Transcription regulation</keyword>
<dbReference type="SUPFAM" id="SSF46785">
    <property type="entry name" value="Winged helix' DNA-binding domain"/>
    <property type="match status" value="1"/>
</dbReference>
<sequence length="242" mass="27395">MTRAAFAFEQTLKNKTKKDILAEKILEMIVTGLLRDGDELPSERELSSMFGVSRETVRGALGIVQAYGMIHVSHGSKTRVNRDEAILKRNDWLPESSSLEINNHSIDTVFESRKIIESAIARQAASNINDKQLEELDALLKQQATMFSDPVRFQLSDHQFHLKIAEIAANPIMLNYSDELYAFGLKFRRQVMSKKGSIEQSYMEHLDIFNALNQRDADAAEQAMLRHIVSVHQTTVEEMGTA</sequence>
<dbReference type="PRINTS" id="PR00035">
    <property type="entry name" value="HTHGNTR"/>
</dbReference>
<evidence type="ECO:0000256" key="2">
    <source>
        <dbReference type="ARBA" id="ARBA00023125"/>
    </source>
</evidence>
<dbReference type="InterPro" id="IPR011711">
    <property type="entry name" value="GntR_C"/>
</dbReference>
<dbReference type="Gene3D" id="1.20.120.530">
    <property type="entry name" value="GntR ligand-binding domain-like"/>
    <property type="match status" value="1"/>
</dbReference>
<dbReference type="Proteomes" id="UP000018211">
    <property type="component" value="Unassembled WGS sequence"/>
</dbReference>
<evidence type="ECO:0000313" key="6">
    <source>
        <dbReference type="Proteomes" id="UP000018211"/>
    </source>
</evidence>
<organism evidence="5 6">
    <name type="scientific">Vibrio nigripulchritudo SOn1</name>
    <dbReference type="NCBI Taxonomy" id="1238450"/>
    <lineage>
        <taxon>Bacteria</taxon>
        <taxon>Pseudomonadati</taxon>
        <taxon>Pseudomonadota</taxon>
        <taxon>Gammaproteobacteria</taxon>
        <taxon>Vibrionales</taxon>
        <taxon>Vibrionaceae</taxon>
        <taxon>Vibrio</taxon>
    </lineage>
</organism>
<accession>A0AAV2VXN1</accession>
<dbReference type="SUPFAM" id="SSF48008">
    <property type="entry name" value="GntR ligand-binding domain-like"/>
    <property type="match status" value="1"/>
</dbReference>
<dbReference type="Pfam" id="PF07729">
    <property type="entry name" value="FCD"/>
    <property type="match status" value="1"/>
</dbReference>
<evidence type="ECO:0000259" key="4">
    <source>
        <dbReference type="PROSITE" id="PS50949"/>
    </source>
</evidence>
<dbReference type="InterPro" id="IPR000524">
    <property type="entry name" value="Tscrpt_reg_HTH_GntR"/>
</dbReference>
<dbReference type="AlphaFoldDB" id="A0AAV2VXN1"/>
<dbReference type="InterPro" id="IPR008920">
    <property type="entry name" value="TF_FadR/GntR_C"/>
</dbReference>
<dbReference type="GO" id="GO:0003677">
    <property type="term" value="F:DNA binding"/>
    <property type="evidence" value="ECO:0007669"/>
    <property type="project" value="UniProtKB-KW"/>
</dbReference>
<protein>
    <submittedName>
        <fullName evidence="5">Transcriptional regulator, GntR family</fullName>
    </submittedName>
</protein>
<dbReference type="InterPro" id="IPR036388">
    <property type="entry name" value="WH-like_DNA-bd_sf"/>
</dbReference>
<dbReference type="PANTHER" id="PTHR43537">
    <property type="entry name" value="TRANSCRIPTIONAL REGULATOR, GNTR FAMILY"/>
    <property type="match status" value="1"/>
</dbReference>
<evidence type="ECO:0000256" key="1">
    <source>
        <dbReference type="ARBA" id="ARBA00023015"/>
    </source>
</evidence>
<dbReference type="GO" id="GO:0003700">
    <property type="term" value="F:DNA-binding transcription factor activity"/>
    <property type="evidence" value="ECO:0007669"/>
    <property type="project" value="InterPro"/>
</dbReference>
<gene>
    <name evidence="5" type="ORF">VIBNISOn1_790046</name>
</gene>
<dbReference type="SMART" id="SM00895">
    <property type="entry name" value="FCD"/>
    <property type="match status" value="1"/>
</dbReference>
<dbReference type="SMART" id="SM00345">
    <property type="entry name" value="HTH_GNTR"/>
    <property type="match status" value="1"/>
</dbReference>
<comment type="caution">
    <text evidence="5">The sequence shown here is derived from an EMBL/GenBank/DDBJ whole genome shotgun (WGS) entry which is preliminary data.</text>
</comment>
<dbReference type="CDD" id="cd07377">
    <property type="entry name" value="WHTH_GntR"/>
    <property type="match status" value="1"/>
</dbReference>
<dbReference type="EMBL" id="CAOF01000174">
    <property type="protein sequence ID" value="CCO49119.1"/>
    <property type="molecule type" value="Genomic_DNA"/>
</dbReference>
<dbReference type="RefSeq" id="WP_022613364.1">
    <property type="nucleotide sequence ID" value="NZ_LK391965.1"/>
</dbReference>
<proteinExistence type="predicted"/>
<dbReference type="PROSITE" id="PS50949">
    <property type="entry name" value="HTH_GNTR"/>
    <property type="match status" value="1"/>
</dbReference>
<reference evidence="5 6" key="1">
    <citation type="journal article" date="2013" name="ISME J.">
        <title>Comparative genomics of pathogenic lineages of Vibrio nigripulchritudo identifies virulence-associated traits.</title>
        <authorList>
            <person name="Goudenege D."/>
            <person name="Labreuche Y."/>
            <person name="Krin E."/>
            <person name="Ansquer D."/>
            <person name="Mangenot S."/>
            <person name="Calteau A."/>
            <person name="Medigue C."/>
            <person name="Mazel D."/>
            <person name="Polz M.F."/>
            <person name="Le Roux F."/>
        </authorList>
    </citation>
    <scope>NUCLEOTIDE SEQUENCE [LARGE SCALE GENOMIC DNA]</scope>
    <source>
        <strain evidence="5 6">SOn1</strain>
    </source>
</reference>
<dbReference type="PANTHER" id="PTHR43537:SF5">
    <property type="entry name" value="UXU OPERON TRANSCRIPTIONAL REGULATOR"/>
    <property type="match status" value="1"/>
</dbReference>
<keyword evidence="3" id="KW-0804">Transcription</keyword>
<keyword evidence="2" id="KW-0238">DNA-binding</keyword>